<evidence type="ECO:0000313" key="3">
    <source>
        <dbReference type="Proteomes" id="UP000624703"/>
    </source>
</evidence>
<keyword evidence="1" id="KW-1133">Transmembrane helix</keyword>
<dbReference type="EMBL" id="JAENIM010000042">
    <property type="protein sequence ID" value="MBK1791961.1"/>
    <property type="molecule type" value="Genomic_DNA"/>
</dbReference>
<accession>A0A8J7MEQ3</accession>
<keyword evidence="1" id="KW-0472">Membrane</keyword>
<keyword evidence="3" id="KW-1185">Reference proteome</keyword>
<comment type="caution">
    <text evidence="2">The sequence shown here is derived from an EMBL/GenBank/DDBJ whole genome shotgun (WGS) entry which is preliminary data.</text>
</comment>
<dbReference type="AlphaFoldDB" id="A0A8J7MEQ3"/>
<protein>
    <submittedName>
        <fullName evidence="2">Uncharacterized protein</fullName>
    </submittedName>
</protein>
<name>A0A8J7MEQ3_9BACT</name>
<gene>
    <name evidence="2" type="ORF">JIN82_12440</name>
</gene>
<evidence type="ECO:0000256" key="1">
    <source>
        <dbReference type="SAM" id="Phobius"/>
    </source>
</evidence>
<evidence type="ECO:0000313" key="2">
    <source>
        <dbReference type="EMBL" id="MBK1791961.1"/>
    </source>
</evidence>
<proteinExistence type="predicted"/>
<organism evidence="2 3">
    <name type="scientific">Persicirhabdus sediminis</name>
    <dbReference type="NCBI Taxonomy" id="454144"/>
    <lineage>
        <taxon>Bacteria</taxon>
        <taxon>Pseudomonadati</taxon>
        <taxon>Verrucomicrobiota</taxon>
        <taxon>Verrucomicrobiia</taxon>
        <taxon>Verrucomicrobiales</taxon>
        <taxon>Verrucomicrobiaceae</taxon>
        <taxon>Persicirhabdus</taxon>
    </lineage>
</organism>
<dbReference type="RefSeq" id="WP_200311976.1">
    <property type="nucleotide sequence ID" value="NZ_JAENIM010000042.1"/>
</dbReference>
<feature type="transmembrane region" description="Helical" evidence="1">
    <location>
        <begin position="24"/>
        <end position="42"/>
    </location>
</feature>
<keyword evidence="1" id="KW-0812">Transmembrane</keyword>
<sequence>MPSPKHPACPHCASSDIAPSAKKYRLYPSALVSIFGFVLAIFHRASLSNNYLCNDCLTPFSRRSKAAGCYYALFILGLIPLALFSSIIILTLLLGR</sequence>
<reference evidence="2" key="1">
    <citation type="submission" date="2021-01" db="EMBL/GenBank/DDBJ databases">
        <title>Modified the classification status of verrucomicrobia.</title>
        <authorList>
            <person name="Feng X."/>
        </authorList>
    </citation>
    <scope>NUCLEOTIDE SEQUENCE</scope>
    <source>
        <strain evidence="2">_KCTC 22039</strain>
    </source>
</reference>
<feature type="transmembrane region" description="Helical" evidence="1">
    <location>
        <begin position="70"/>
        <end position="94"/>
    </location>
</feature>
<dbReference type="Proteomes" id="UP000624703">
    <property type="component" value="Unassembled WGS sequence"/>
</dbReference>